<dbReference type="AlphaFoldDB" id="A0AAE1CYW1"/>
<sequence length="146" mass="16606">MVVRLKVFGAHRANSIDRTERAVSIFIISKTCGQMGKKETVRVRGYAEERPLPPEAVLTDGREGECIHSFLICHPRYYFYSFLLVSIFKLHSIRISLFGRPWPLLALECERCGKNPARDENIYWSPDHRTKMISNATPGPGLGGEQ</sequence>
<gene>
    <name evidence="1" type="ORF">RRG08_062282</name>
</gene>
<keyword evidence="2" id="KW-1185">Reference proteome</keyword>
<reference evidence="1" key="1">
    <citation type="journal article" date="2023" name="G3 (Bethesda)">
        <title>A reference genome for the long-term kleptoplast-retaining sea slug Elysia crispata morphotype clarki.</title>
        <authorList>
            <person name="Eastman K.E."/>
            <person name="Pendleton A.L."/>
            <person name="Shaikh M.A."/>
            <person name="Suttiyut T."/>
            <person name="Ogas R."/>
            <person name="Tomko P."/>
            <person name="Gavelis G."/>
            <person name="Widhalm J.R."/>
            <person name="Wisecaver J.H."/>
        </authorList>
    </citation>
    <scope>NUCLEOTIDE SEQUENCE</scope>
    <source>
        <strain evidence="1">ECLA1</strain>
    </source>
</reference>
<dbReference type="Proteomes" id="UP001283361">
    <property type="component" value="Unassembled WGS sequence"/>
</dbReference>
<evidence type="ECO:0000313" key="2">
    <source>
        <dbReference type="Proteomes" id="UP001283361"/>
    </source>
</evidence>
<name>A0AAE1CYW1_9GAST</name>
<organism evidence="1 2">
    <name type="scientific">Elysia crispata</name>
    <name type="common">lettuce slug</name>
    <dbReference type="NCBI Taxonomy" id="231223"/>
    <lineage>
        <taxon>Eukaryota</taxon>
        <taxon>Metazoa</taxon>
        <taxon>Spiralia</taxon>
        <taxon>Lophotrochozoa</taxon>
        <taxon>Mollusca</taxon>
        <taxon>Gastropoda</taxon>
        <taxon>Heterobranchia</taxon>
        <taxon>Euthyneura</taxon>
        <taxon>Panpulmonata</taxon>
        <taxon>Sacoglossa</taxon>
        <taxon>Placobranchoidea</taxon>
        <taxon>Plakobranchidae</taxon>
        <taxon>Elysia</taxon>
    </lineage>
</organism>
<proteinExistence type="predicted"/>
<dbReference type="EMBL" id="JAWDGP010006253">
    <property type="protein sequence ID" value="KAK3744632.1"/>
    <property type="molecule type" value="Genomic_DNA"/>
</dbReference>
<protein>
    <submittedName>
        <fullName evidence="1">Uncharacterized protein</fullName>
    </submittedName>
</protein>
<evidence type="ECO:0000313" key="1">
    <source>
        <dbReference type="EMBL" id="KAK3744632.1"/>
    </source>
</evidence>
<comment type="caution">
    <text evidence="1">The sequence shown here is derived from an EMBL/GenBank/DDBJ whole genome shotgun (WGS) entry which is preliminary data.</text>
</comment>
<accession>A0AAE1CYW1</accession>